<evidence type="ECO:0000313" key="2">
    <source>
        <dbReference type="Proteomes" id="UP000018004"/>
    </source>
</evidence>
<comment type="caution">
    <text evidence="1">The sequence shown here is derived from an EMBL/GenBank/DDBJ whole genome shotgun (WGS) entry which is preliminary data.</text>
</comment>
<accession>V6SP86</accession>
<proteinExistence type="predicted"/>
<dbReference type="PATRIC" id="fig|1341181.4.peg.1859"/>
<dbReference type="EMBL" id="AVGG01000007">
    <property type="protein sequence ID" value="ESU28518.1"/>
    <property type="molecule type" value="Genomic_DNA"/>
</dbReference>
<keyword evidence="2" id="KW-1185">Reference proteome</keyword>
<reference evidence="1 2" key="1">
    <citation type="submission" date="2013-08" db="EMBL/GenBank/DDBJ databases">
        <title>Flavobacterium limnosediminis JC2902 genome sequencing.</title>
        <authorList>
            <person name="Lee K."/>
            <person name="Yi H."/>
            <person name="Park S."/>
            <person name="Chun J."/>
        </authorList>
    </citation>
    <scope>NUCLEOTIDE SEQUENCE [LARGE SCALE GENOMIC DNA]</scope>
    <source>
        <strain evidence="1 2">JC2902</strain>
    </source>
</reference>
<evidence type="ECO:0000313" key="1">
    <source>
        <dbReference type="EMBL" id="ESU28518.1"/>
    </source>
</evidence>
<protein>
    <submittedName>
        <fullName evidence="1">Uncharacterized protein</fullName>
    </submittedName>
</protein>
<dbReference type="eggNOG" id="ENOG5030YU5">
    <property type="taxonomic scope" value="Bacteria"/>
</dbReference>
<organism evidence="1 2">
    <name type="scientific">Flavobacterium limnosediminis JC2902</name>
    <dbReference type="NCBI Taxonomy" id="1341181"/>
    <lineage>
        <taxon>Bacteria</taxon>
        <taxon>Pseudomonadati</taxon>
        <taxon>Bacteroidota</taxon>
        <taxon>Flavobacteriia</taxon>
        <taxon>Flavobacteriales</taxon>
        <taxon>Flavobacteriaceae</taxon>
        <taxon>Flavobacterium</taxon>
    </lineage>
</organism>
<sequence length="80" mass="8359">MATIAVAVTGAFSTNAMNTKSKTVALVQGYHFISQSNPCQAADMCETSGTSFCRVGGGVATPRLWAKDTNGNCVIPLYKP</sequence>
<gene>
    <name evidence="1" type="ORF">FLJC2902T_18900</name>
</gene>
<name>V6SP86_9FLAO</name>
<dbReference type="AlphaFoldDB" id="V6SP86"/>
<dbReference type="Proteomes" id="UP000018004">
    <property type="component" value="Unassembled WGS sequence"/>
</dbReference>